<reference evidence="1 2" key="1">
    <citation type="submission" date="2016-10" db="EMBL/GenBank/DDBJ databases">
        <authorList>
            <person name="de Groot N.N."/>
        </authorList>
    </citation>
    <scope>NUCLEOTIDE SEQUENCE [LARGE SCALE GENOMIC DNA]</scope>
    <source>
        <strain evidence="1 2">CPCC 201354</strain>
    </source>
</reference>
<sequence>MADAADVPAGYGGWSLESDWPGLTAERDEVVYSADKLKKIAGELEVMLKALEGSGAGSLSHLAANTELSDQGSLVKGVDRWNGGSAFFDTLKDANREFTQVYTDVAARLKAVVSLIEVGAGIYDRAGQANLGKG</sequence>
<evidence type="ECO:0000313" key="2">
    <source>
        <dbReference type="Proteomes" id="UP000198923"/>
    </source>
</evidence>
<name>A0A1G7YXT6_9ACTN</name>
<protein>
    <submittedName>
        <fullName evidence="1">Uncharacterized protein</fullName>
    </submittedName>
</protein>
<dbReference type="EMBL" id="FNCN01000010">
    <property type="protein sequence ID" value="SDH00660.1"/>
    <property type="molecule type" value="Genomic_DNA"/>
</dbReference>
<gene>
    <name evidence="1" type="ORF">SAMN05421505_11086</name>
</gene>
<dbReference type="RefSeq" id="WP_143020226.1">
    <property type="nucleotide sequence ID" value="NZ_FNCN01000010.1"/>
</dbReference>
<keyword evidence="2" id="KW-1185">Reference proteome</keyword>
<dbReference type="STRING" id="504805.SAMN05421505_11086"/>
<dbReference type="OrthoDB" id="3539254at2"/>
<organism evidence="1 2">
    <name type="scientific">Sinosporangium album</name>
    <dbReference type="NCBI Taxonomy" id="504805"/>
    <lineage>
        <taxon>Bacteria</taxon>
        <taxon>Bacillati</taxon>
        <taxon>Actinomycetota</taxon>
        <taxon>Actinomycetes</taxon>
        <taxon>Streptosporangiales</taxon>
        <taxon>Streptosporangiaceae</taxon>
        <taxon>Sinosporangium</taxon>
    </lineage>
</organism>
<dbReference type="AlphaFoldDB" id="A0A1G7YXT6"/>
<evidence type="ECO:0000313" key="1">
    <source>
        <dbReference type="EMBL" id="SDH00660.1"/>
    </source>
</evidence>
<dbReference type="Proteomes" id="UP000198923">
    <property type="component" value="Unassembled WGS sequence"/>
</dbReference>
<proteinExistence type="predicted"/>
<accession>A0A1G7YXT6</accession>